<organism evidence="2 3">
    <name type="scientific">Penicillium cinerascens</name>
    <dbReference type="NCBI Taxonomy" id="70096"/>
    <lineage>
        <taxon>Eukaryota</taxon>
        <taxon>Fungi</taxon>
        <taxon>Dikarya</taxon>
        <taxon>Ascomycota</taxon>
        <taxon>Pezizomycotina</taxon>
        <taxon>Eurotiomycetes</taxon>
        <taxon>Eurotiomycetidae</taxon>
        <taxon>Eurotiales</taxon>
        <taxon>Aspergillaceae</taxon>
        <taxon>Penicillium</taxon>
    </lineage>
</organism>
<evidence type="ECO:0000259" key="1">
    <source>
        <dbReference type="Pfam" id="PF10000"/>
    </source>
</evidence>
<accession>A0A9W9TB55</accession>
<dbReference type="GO" id="GO:0046394">
    <property type="term" value="P:carboxylic acid biosynthetic process"/>
    <property type="evidence" value="ECO:0007669"/>
    <property type="project" value="UniProtKB-ARBA"/>
</dbReference>
<gene>
    <name evidence="2" type="ORF">N7498_002458</name>
</gene>
<dbReference type="GO" id="GO:0006520">
    <property type="term" value="P:amino acid metabolic process"/>
    <property type="evidence" value="ECO:0007669"/>
    <property type="project" value="UniProtKB-ARBA"/>
</dbReference>
<proteinExistence type="predicted"/>
<reference evidence="2" key="2">
    <citation type="journal article" date="2023" name="IMA Fungus">
        <title>Comparative genomic study of the Penicillium genus elucidates a diverse pangenome and 15 lateral gene transfer events.</title>
        <authorList>
            <person name="Petersen C."/>
            <person name="Sorensen T."/>
            <person name="Nielsen M.R."/>
            <person name="Sondergaard T.E."/>
            <person name="Sorensen J.L."/>
            <person name="Fitzpatrick D.A."/>
            <person name="Frisvad J.C."/>
            <person name="Nielsen K.L."/>
        </authorList>
    </citation>
    <scope>NUCLEOTIDE SEQUENCE</scope>
    <source>
        <strain evidence="2">IBT 15544</strain>
    </source>
</reference>
<name>A0A9W9TB55_9EURO</name>
<evidence type="ECO:0000313" key="3">
    <source>
        <dbReference type="Proteomes" id="UP001150904"/>
    </source>
</evidence>
<dbReference type="SUPFAM" id="SSF55021">
    <property type="entry name" value="ACT-like"/>
    <property type="match status" value="2"/>
</dbReference>
<protein>
    <recommendedName>
        <fullName evidence="1">DUF2241 domain-containing protein</fullName>
    </recommendedName>
</protein>
<dbReference type="EMBL" id="JAPQKR010000005">
    <property type="protein sequence ID" value="KAJ5216051.1"/>
    <property type="molecule type" value="Genomic_DNA"/>
</dbReference>
<comment type="caution">
    <text evidence="2">The sequence shown here is derived from an EMBL/GenBank/DDBJ whole genome shotgun (WGS) entry which is preliminary data.</text>
</comment>
<feature type="domain" description="DUF2241" evidence="1">
    <location>
        <begin position="4"/>
        <end position="75"/>
    </location>
</feature>
<dbReference type="Pfam" id="PF10000">
    <property type="entry name" value="ACT_3"/>
    <property type="match status" value="1"/>
</dbReference>
<evidence type="ECO:0000313" key="2">
    <source>
        <dbReference type="EMBL" id="KAJ5216051.1"/>
    </source>
</evidence>
<dbReference type="RefSeq" id="XP_058311864.1">
    <property type="nucleotide sequence ID" value="XM_058449520.1"/>
</dbReference>
<dbReference type="Proteomes" id="UP001150904">
    <property type="component" value="Unassembled WGS sequence"/>
</dbReference>
<dbReference type="GeneID" id="83176821"/>
<dbReference type="InterPro" id="IPR045865">
    <property type="entry name" value="ACT-like_dom_sf"/>
</dbReference>
<dbReference type="PANTHER" id="PTHR39199">
    <property type="entry name" value="BLR5128 PROTEIN"/>
    <property type="match status" value="1"/>
</dbReference>
<dbReference type="OrthoDB" id="10064407at2759"/>
<dbReference type="AlphaFoldDB" id="A0A9W9TB55"/>
<dbReference type="PANTHER" id="PTHR39199:SF1">
    <property type="entry name" value="BLR5128 PROTEIN"/>
    <property type="match status" value="1"/>
</dbReference>
<dbReference type="InterPro" id="IPR018717">
    <property type="entry name" value="DUF2241"/>
</dbReference>
<dbReference type="Gene3D" id="3.30.2130.10">
    <property type="entry name" value="VC0802-like"/>
    <property type="match status" value="1"/>
</dbReference>
<keyword evidence="3" id="KW-1185">Reference proteome</keyword>
<sequence length="140" mass="15001">MATGGTDLSVLLATMQPSLDPTTYVFINTIEPLTSLPLATLQPQLIAQEAEGTTIVTTEGLATSHGYKEIVFPCKKISLAVHSSLEAIGLIAAITNRLKDHQISTNVVSGFFHDHIYVPAGRAEDAMRVLVDLATEAKQQ</sequence>
<reference evidence="2" key="1">
    <citation type="submission" date="2022-12" db="EMBL/GenBank/DDBJ databases">
        <authorList>
            <person name="Petersen C."/>
        </authorList>
    </citation>
    <scope>NUCLEOTIDE SEQUENCE</scope>
    <source>
        <strain evidence="2">IBT 15544</strain>
    </source>
</reference>